<name>A0A815H282_9BILA</name>
<dbReference type="Proteomes" id="UP000663864">
    <property type="component" value="Unassembled WGS sequence"/>
</dbReference>
<dbReference type="AlphaFoldDB" id="A0A815H282"/>
<organism evidence="1 2">
    <name type="scientific">Rotaria sordida</name>
    <dbReference type="NCBI Taxonomy" id="392033"/>
    <lineage>
        <taxon>Eukaryota</taxon>
        <taxon>Metazoa</taxon>
        <taxon>Spiralia</taxon>
        <taxon>Gnathifera</taxon>
        <taxon>Rotifera</taxon>
        <taxon>Eurotatoria</taxon>
        <taxon>Bdelloidea</taxon>
        <taxon>Philodinida</taxon>
        <taxon>Philodinidae</taxon>
        <taxon>Rotaria</taxon>
    </lineage>
</organism>
<protein>
    <submittedName>
        <fullName evidence="1">Uncharacterized protein</fullName>
    </submittedName>
</protein>
<gene>
    <name evidence="1" type="ORF">ZHD862_LOCUS30423</name>
</gene>
<comment type="caution">
    <text evidence="1">The sequence shown here is derived from an EMBL/GenBank/DDBJ whole genome shotgun (WGS) entry which is preliminary data.</text>
</comment>
<proteinExistence type="predicted"/>
<accession>A0A815H282</accession>
<sequence length="165" mass="19122">MALLCVLSLKKALSSFDELLKHETSKITNNNEEGLRILGLHLLDHLNIVFELDLLHYTATLFHLRYRQLKGCSNAEREQVSTYVWKEMKRIISQSKQHQQDVLLPETKKHKVYHSILEEYGDDDDINLATTEDNTSGNENFAYKSLPPDKLTRIQRANIELVSSR</sequence>
<evidence type="ECO:0000313" key="2">
    <source>
        <dbReference type="Proteomes" id="UP000663864"/>
    </source>
</evidence>
<dbReference type="EMBL" id="CAJNOT010002865">
    <property type="protein sequence ID" value="CAF1348352.1"/>
    <property type="molecule type" value="Genomic_DNA"/>
</dbReference>
<reference evidence="1" key="1">
    <citation type="submission" date="2021-02" db="EMBL/GenBank/DDBJ databases">
        <authorList>
            <person name="Nowell W R."/>
        </authorList>
    </citation>
    <scope>NUCLEOTIDE SEQUENCE</scope>
</reference>
<evidence type="ECO:0000313" key="1">
    <source>
        <dbReference type="EMBL" id="CAF1348352.1"/>
    </source>
</evidence>